<organism evidence="1 2">
    <name type="scientific">Nostoc punctiforme NIES-2108</name>
    <dbReference type="NCBI Taxonomy" id="1356359"/>
    <lineage>
        <taxon>Bacteria</taxon>
        <taxon>Bacillati</taxon>
        <taxon>Cyanobacteriota</taxon>
        <taxon>Cyanophyceae</taxon>
        <taxon>Nostocales</taxon>
        <taxon>Nostocaceae</taxon>
        <taxon>Nostoc</taxon>
    </lineage>
</organism>
<gene>
    <name evidence="1" type="ORF">A6769_34935</name>
</gene>
<dbReference type="EMBL" id="LXQE01000194">
    <property type="protein sequence ID" value="RCJ29933.1"/>
    <property type="molecule type" value="Genomic_DNA"/>
</dbReference>
<name>A0A367R2V6_NOSPU</name>
<accession>A0A367R2V6</accession>
<reference evidence="1 2" key="1">
    <citation type="submission" date="2016-04" db="EMBL/GenBank/DDBJ databases">
        <authorList>
            <person name="Evans L.H."/>
            <person name="Alamgir A."/>
            <person name="Owens N."/>
            <person name="Weber N.D."/>
            <person name="Virtaneva K."/>
            <person name="Barbian K."/>
            <person name="Babar A."/>
            <person name="Rosenke K."/>
        </authorList>
    </citation>
    <scope>NUCLEOTIDE SEQUENCE [LARGE SCALE GENOMIC DNA]</scope>
    <source>
        <strain evidence="1">NIES-2108</strain>
    </source>
</reference>
<protein>
    <submittedName>
        <fullName evidence="1">Uncharacterized protein</fullName>
    </submittedName>
</protein>
<sequence length="88" mass="10303">MTDSGISGIKEYAHAQIYAQMYRFAWGLFHNVKEPEKLLIKNDLIQTINNINEPEHTLIFMVSTVEDAYFEQPKYANYFSMVVRNNPN</sequence>
<dbReference type="Proteomes" id="UP000252085">
    <property type="component" value="Unassembled WGS sequence"/>
</dbReference>
<proteinExistence type="predicted"/>
<evidence type="ECO:0000313" key="1">
    <source>
        <dbReference type="EMBL" id="RCJ29933.1"/>
    </source>
</evidence>
<comment type="caution">
    <text evidence="1">The sequence shown here is derived from an EMBL/GenBank/DDBJ whole genome shotgun (WGS) entry which is preliminary data.</text>
</comment>
<dbReference type="AlphaFoldDB" id="A0A367R2V6"/>
<evidence type="ECO:0000313" key="2">
    <source>
        <dbReference type="Proteomes" id="UP000252085"/>
    </source>
</evidence>